<feature type="transmembrane region" description="Helical" evidence="10">
    <location>
        <begin position="301"/>
        <end position="320"/>
    </location>
</feature>
<feature type="coiled-coil region" evidence="9">
    <location>
        <begin position="89"/>
        <end position="143"/>
    </location>
</feature>
<reference evidence="12" key="2">
    <citation type="submission" date="2024-04" db="EMBL/GenBank/DDBJ databases">
        <authorList>
            <person name="Chen Y."/>
            <person name="Shah S."/>
            <person name="Dougan E. K."/>
            <person name="Thang M."/>
            <person name="Chan C."/>
        </authorList>
    </citation>
    <scope>NUCLEOTIDE SEQUENCE [LARGE SCALE GENOMIC DNA]</scope>
</reference>
<accession>A0A9P1D715</accession>
<evidence type="ECO:0000256" key="5">
    <source>
        <dbReference type="ARBA" id="ARBA00023065"/>
    </source>
</evidence>
<sequence>MSAMKAATDNAKELQKKLLLLYNKKRQAAITAEICEISAAANAIEAADKKGAAGPGLGVMDNENSVAEDFMKELDSGDVPDTWNAIKQLLAEDAALEGTKEQRQRAEEEMQQMRQQETEERLRAEQRRAKLEEEMELEEEREEFTDVDFAESLMLLGGISFVMTLFYLVNDEDPDMRFYSWRVISATLSIFSAVLIFSGINKLIHFYLLSHGTSPSFKLLFAFIPMLIYFFLLQLGTAYHSAALTAAPAVMEEKELEETWGKLERRTRCWATILAHLTGFGSIHCGTVLQHMPWLRDSPGASFVAAPAMFLLAAVLNWCARRVRERVTSKTYQRLPDSTGSHDHDVSAWAGEWQRWTYDLWTENVIDAEHDSAALAVSFLLVQSCRFAFSGQLADEMTPGQKKSQRTIEEFAGFSLVFAVLSIVLVVAGRRIFRGAAPTPGTLKSFLRRCLALLQLSSAMAFAWTLLFSARWEITRFSGYVGPPTSLTSRISLALAISFCAALIIKMLDFVIDLESTEEDADEALGNIISSLGILVGFSWEQSFDGGVEVVALRTYRPLWTEVALACAVVALILPAWRRHILEKVIVEEKKRAHKERRSRELR</sequence>
<feature type="transmembrane region" description="Helical" evidence="10">
    <location>
        <begin position="268"/>
        <end position="289"/>
    </location>
</feature>
<comment type="similarity">
    <text evidence="2">Belongs to the ATPase gamma chain family.</text>
</comment>
<feature type="transmembrane region" description="Helical" evidence="10">
    <location>
        <begin position="220"/>
        <end position="247"/>
    </location>
</feature>
<dbReference type="GO" id="GO:0045259">
    <property type="term" value="C:proton-transporting ATP synthase complex"/>
    <property type="evidence" value="ECO:0007669"/>
    <property type="project" value="UniProtKB-KW"/>
</dbReference>
<dbReference type="EMBL" id="CAMXCT010003535">
    <property type="protein sequence ID" value="CAI4004955.1"/>
    <property type="molecule type" value="Genomic_DNA"/>
</dbReference>
<evidence type="ECO:0000256" key="7">
    <source>
        <dbReference type="ARBA" id="ARBA00023196"/>
    </source>
</evidence>
<organism evidence="11">
    <name type="scientific">Cladocopium goreaui</name>
    <dbReference type="NCBI Taxonomy" id="2562237"/>
    <lineage>
        <taxon>Eukaryota</taxon>
        <taxon>Sar</taxon>
        <taxon>Alveolata</taxon>
        <taxon>Dinophyceae</taxon>
        <taxon>Suessiales</taxon>
        <taxon>Symbiodiniaceae</taxon>
        <taxon>Cladocopium</taxon>
    </lineage>
</organism>
<dbReference type="Pfam" id="PF00231">
    <property type="entry name" value="ATP-synt"/>
    <property type="match status" value="1"/>
</dbReference>
<keyword evidence="8" id="KW-0066">ATP synthesis</keyword>
<keyword evidence="5" id="KW-0406">Ion transport</keyword>
<comment type="subcellular location">
    <subcellularLocation>
        <location evidence="1">Membrane</location>
        <topology evidence="1">Peripheral membrane protein</topology>
    </subcellularLocation>
</comment>
<evidence type="ECO:0000256" key="4">
    <source>
        <dbReference type="ARBA" id="ARBA00022781"/>
    </source>
</evidence>
<dbReference type="SUPFAM" id="SSF52943">
    <property type="entry name" value="ATP synthase (F1-ATPase), gamma subunit"/>
    <property type="match status" value="1"/>
</dbReference>
<proteinExistence type="inferred from homology"/>
<evidence type="ECO:0000256" key="10">
    <source>
        <dbReference type="SAM" id="Phobius"/>
    </source>
</evidence>
<feature type="transmembrane region" description="Helical" evidence="10">
    <location>
        <begin position="560"/>
        <end position="577"/>
    </location>
</feature>
<dbReference type="EMBL" id="CAMXCT030003535">
    <property type="protein sequence ID" value="CAL4792267.1"/>
    <property type="molecule type" value="Genomic_DNA"/>
</dbReference>
<keyword evidence="4" id="KW-0375">Hydrogen ion transport</keyword>
<feature type="transmembrane region" description="Helical" evidence="10">
    <location>
        <begin position="450"/>
        <end position="471"/>
    </location>
</feature>
<name>A0A9P1D715_9DINO</name>
<keyword evidence="13" id="KW-1185">Reference proteome</keyword>
<feature type="transmembrane region" description="Helical" evidence="10">
    <location>
        <begin position="149"/>
        <end position="169"/>
    </location>
</feature>
<evidence type="ECO:0000313" key="12">
    <source>
        <dbReference type="EMBL" id="CAL1158330.1"/>
    </source>
</evidence>
<reference evidence="11" key="1">
    <citation type="submission" date="2022-10" db="EMBL/GenBank/DDBJ databases">
        <authorList>
            <person name="Chen Y."/>
            <person name="Dougan E. K."/>
            <person name="Chan C."/>
            <person name="Rhodes N."/>
            <person name="Thang M."/>
        </authorList>
    </citation>
    <scope>NUCLEOTIDE SEQUENCE</scope>
</reference>
<feature type="transmembrane region" description="Helical" evidence="10">
    <location>
        <begin position="491"/>
        <end position="512"/>
    </location>
</feature>
<keyword evidence="3" id="KW-0813">Transport</keyword>
<feature type="transmembrane region" description="Helical" evidence="10">
    <location>
        <begin position="411"/>
        <end position="429"/>
    </location>
</feature>
<dbReference type="GO" id="GO:0046933">
    <property type="term" value="F:proton-transporting ATP synthase activity, rotational mechanism"/>
    <property type="evidence" value="ECO:0007669"/>
    <property type="project" value="InterPro"/>
</dbReference>
<evidence type="ECO:0000256" key="6">
    <source>
        <dbReference type="ARBA" id="ARBA00023136"/>
    </source>
</evidence>
<dbReference type="InterPro" id="IPR035968">
    <property type="entry name" value="ATP_synth_F1_ATPase_gsu"/>
</dbReference>
<gene>
    <name evidence="11" type="ORF">C1SCF055_LOCUS30714</name>
</gene>
<evidence type="ECO:0000256" key="1">
    <source>
        <dbReference type="ARBA" id="ARBA00004170"/>
    </source>
</evidence>
<keyword evidence="9" id="KW-0175">Coiled coil</keyword>
<keyword evidence="10" id="KW-1133">Transmembrane helix</keyword>
<evidence type="ECO:0000313" key="13">
    <source>
        <dbReference type="Proteomes" id="UP001152797"/>
    </source>
</evidence>
<comment type="caution">
    <text evidence="11">The sequence shown here is derived from an EMBL/GenBank/DDBJ whole genome shotgun (WGS) entry which is preliminary data.</text>
</comment>
<evidence type="ECO:0000256" key="3">
    <source>
        <dbReference type="ARBA" id="ARBA00022448"/>
    </source>
</evidence>
<protein>
    <submittedName>
        <fullName evidence="11">Uncharacterized protein</fullName>
    </submittedName>
</protein>
<dbReference type="Proteomes" id="UP001152797">
    <property type="component" value="Unassembled WGS sequence"/>
</dbReference>
<feature type="transmembrane region" description="Helical" evidence="10">
    <location>
        <begin position="181"/>
        <end position="200"/>
    </location>
</feature>
<dbReference type="EMBL" id="CAMXCT020003535">
    <property type="protein sequence ID" value="CAL1158330.1"/>
    <property type="molecule type" value="Genomic_DNA"/>
</dbReference>
<evidence type="ECO:0000256" key="2">
    <source>
        <dbReference type="ARBA" id="ARBA00007681"/>
    </source>
</evidence>
<dbReference type="AlphaFoldDB" id="A0A9P1D715"/>
<dbReference type="Gene3D" id="1.10.287.80">
    <property type="entry name" value="ATP synthase, gamma subunit, helix hairpin domain"/>
    <property type="match status" value="1"/>
</dbReference>
<keyword evidence="7" id="KW-0139">CF(1)</keyword>
<keyword evidence="6 10" id="KW-0472">Membrane</keyword>
<evidence type="ECO:0000256" key="9">
    <source>
        <dbReference type="SAM" id="Coils"/>
    </source>
</evidence>
<evidence type="ECO:0000313" key="11">
    <source>
        <dbReference type="EMBL" id="CAI4004955.1"/>
    </source>
</evidence>
<evidence type="ECO:0000256" key="8">
    <source>
        <dbReference type="ARBA" id="ARBA00023310"/>
    </source>
</evidence>
<keyword evidence="10" id="KW-0812">Transmembrane</keyword>
<dbReference type="InterPro" id="IPR000131">
    <property type="entry name" value="ATP_synth_F1_gsu"/>
</dbReference>